<dbReference type="GO" id="GO:0016887">
    <property type="term" value="F:ATP hydrolysis activity"/>
    <property type="evidence" value="ECO:0007669"/>
    <property type="project" value="InterPro"/>
</dbReference>
<comment type="caution">
    <text evidence="2">The sequence shown here is derived from an EMBL/GenBank/DDBJ whole genome shotgun (WGS) entry which is preliminary data.</text>
</comment>
<proteinExistence type="predicted"/>
<evidence type="ECO:0000259" key="1">
    <source>
        <dbReference type="Pfam" id="PF13476"/>
    </source>
</evidence>
<name>X1DLI0_9ZZZZ</name>
<dbReference type="AlphaFoldDB" id="X1DLI0"/>
<organism evidence="2">
    <name type="scientific">marine sediment metagenome</name>
    <dbReference type="NCBI Taxonomy" id="412755"/>
    <lineage>
        <taxon>unclassified sequences</taxon>
        <taxon>metagenomes</taxon>
        <taxon>ecological metagenomes</taxon>
    </lineage>
</organism>
<protein>
    <recommendedName>
        <fullName evidence="1">Rad50/SbcC-type AAA domain-containing protein</fullName>
    </recommendedName>
</protein>
<sequence length="134" mass="15539">MFKLKSLKCIGFKRMNIPKPIEFPDDRLLIYGRNESGKSTIMEAIHYALYGQGLRPHKRASNDDLINYNLTQAIIELKFTIDDNAYTVKRTLMRKGTNRHELIIERPDGTKHRATGARKINELMEQELHGIEGR</sequence>
<reference evidence="2" key="1">
    <citation type="journal article" date="2014" name="Front. Microbiol.">
        <title>High frequency of phylogenetically diverse reductive dehalogenase-homologous genes in deep subseafloor sedimentary metagenomes.</title>
        <authorList>
            <person name="Kawai M."/>
            <person name="Futagami T."/>
            <person name="Toyoda A."/>
            <person name="Takaki Y."/>
            <person name="Nishi S."/>
            <person name="Hori S."/>
            <person name="Arai W."/>
            <person name="Tsubouchi T."/>
            <person name="Morono Y."/>
            <person name="Uchiyama I."/>
            <person name="Ito T."/>
            <person name="Fujiyama A."/>
            <person name="Inagaki F."/>
            <person name="Takami H."/>
        </authorList>
    </citation>
    <scope>NUCLEOTIDE SEQUENCE</scope>
    <source>
        <strain evidence="2">Expedition CK06-06</strain>
    </source>
</reference>
<dbReference type="Gene3D" id="3.40.50.300">
    <property type="entry name" value="P-loop containing nucleotide triphosphate hydrolases"/>
    <property type="match status" value="1"/>
</dbReference>
<dbReference type="SUPFAM" id="SSF52540">
    <property type="entry name" value="P-loop containing nucleoside triphosphate hydrolases"/>
    <property type="match status" value="1"/>
</dbReference>
<dbReference type="InterPro" id="IPR038729">
    <property type="entry name" value="Rad50/SbcC_AAA"/>
</dbReference>
<gene>
    <name evidence="2" type="ORF">S01H4_53894</name>
</gene>
<dbReference type="GO" id="GO:0006302">
    <property type="term" value="P:double-strand break repair"/>
    <property type="evidence" value="ECO:0007669"/>
    <property type="project" value="InterPro"/>
</dbReference>
<feature type="domain" description="Rad50/SbcC-type AAA" evidence="1">
    <location>
        <begin position="8"/>
        <end position="101"/>
    </location>
</feature>
<evidence type="ECO:0000313" key="2">
    <source>
        <dbReference type="EMBL" id="GAH09130.1"/>
    </source>
</evidence>
<dbReference type="PANTHER" id="PTHR32114:SF2">
    <property type="entry name" value="ABC TRANSPORTER ABCH.3"/>
    <property type="match status" value="1"/>
</dbReference>
<feature type="non-terminal residue" evidence="2">
    <location>
        <position position="134"/>
    </location>
</feature>
<dbReference type="EMBL" id="BART01030956">
    <property type="protein sequence ID" value="GAH09130.1"/>
    <property type="molecule type" value="Genomic_DNA"/>
</dbReference>
<dbReference type="InterPro" id="IPR027417">
    <property type="entry name" value="P-loop_NTPase"/>
</dbReference>
<dbReference type="Pfam" id="PF13476">
    <property type="entry name" value="AAA_23"/>
    <property type="match status" value="1"/>
</dbReference>
<dbReference type="PANTHER" id="PTHR32114">
    <property type="entry name" value="ABC TRANSPORTER ABCH.3"/>
    <property type="match status" value="1"/>
</dbReference>
<accession>X1DLI0</accession>